<comment type="caution">
    <text evidence="2">The sequence shown here is derived from an EMBL/GenBank/DDBJ whole genome shotgun (WGS) entry which is preliminary data.</text>
</comment>
<gene>
    <name evidence="2" type="ORF">CTI12_AA541730</name>
</gene>
<evidence type="ECO:0000313" key="3">
    <source>
        <dbReference type="Proteomes" id="UP000245207"/>
    </source>
</evidence>
<dbReference type="GO" id="GO:0004523">
    <property type="term" value="F:RNA-DNA hybrid ribonuclease activity"/>
    <property type="evidence" value="ECO:0007669"/>
    <property type="project" value="InterPro"/>
</dbReference>
<dbReference type="GO" id="GO:0003676">
    <property type="term" value="F:nucleic acid binding"/>
    <property type="evidence" value="ECO:0007669"/>
    <property type="project" value="InterPro"/>
</dbReference>
<dbReference type="InterPro" id="IPR002156">
    <property type="entry name" value="RNaseH_domain"/>
</dbReference>
<dbReference type="OrthoDB" id="1752183at2759"/>
<dbReference type="InterPro" id="IPR012337">
    <property type="entry name" value="RNaseH-like_sf"/>
</dbReference>
<proteinExistence type="predicted"/>
<organism evidence="2 3">
    <name type="scientific">Artemisia annua</name>
    <name type="common">Sweet wormwood</name>
    <dbReference type="NCBI Taxonomy" id="35608"/>
    <lineage>
        <taxon>Eukaryota</taxon>
        <taxon>Viridiplantae</taxon>
        <taxon>Streptophyta</taxon>
        <taxon>Embryophyta</taxon>
        <taxon>Tracheophyta</taxon>
        <taxon>Spermatophyta</taxon>
        <taxon>Magnoliopsida</taxon>
        <taxon>eudicotyledons</taxon>
        <taxon>Gunneridae</taxon>
        <taxon>Pentapetalae</taxon>
        <taxon>asterids</taxon>
        <taxon>campanulids</taxon>
        <taxon>Asterales</taxon>
        <taxon>Asteraceae</taxon>
        <taxon>Asteroideae</taxon>
        <taxon>Anthemideae</taxon>
        <taxon>Artemisiinae</taxon>
        <taxon>Artemisia</taxon>
    </lineage>
</organism>
<feature type="domain" description="RNase H type-1" evidence="1">
    <location>
        <begin position="66"/>
        <end position="178"/>
    </location>
</feature>
<keyword evidence="3" id="KW-1185">Reference proteome</keyword>
<dbReference type="AlphaFoldDB" id="A0A2U1L0H8"/>
<dbReference type="Proteomes" id="UP000245207">
    <property type="component" value="Unassembled WGS sequence"/>
</dbReference>
<dbReference type="SUPFAM" id="SSF53098">
    <property type="entry name" value="Ribonuclease H-like"/>
    <property type="match status" value="1"/>
</dbReference>
<evidence type="ECO:0000313" key="2">
    <source>
        <dbReference type="EMBL" id="PWA42532.1"/>
    </source>
</evidence>
<name>A0A2U1L0H8_ARTAN</name>
<sequence>MMQIHVFMPMPTYINVMVPLHHHHASYQPSYVHHIHSLLQQQEKSYYHASSETNYTTLKSRWMFPEGPSSIGGVIRYGKGRCVCGYMGKMEGKSYASLEAKVWSIYKGLCLIKDKNLSHVLIEMDCESAIQLGLKEVDKGHPFKYVLEAIWTIMKEQKCTMVHTRRDGNHCADRLANLGGRQYEEYIVLEKPPALLLPYLIRDTKSATELEQNYQW</sequence>
<dbReference type="InterPro" id="IPR036397">
    <property type="entry name" value="RNaseH_sf"/>
</dbReference>
<accession>A0A2U1L0H8</accession>
<dbReference type="PANTHER" id="PTHR47723:SF19">
    <property type="entry name" value="POLYNUCLEOTIDYL TRANSFERASE, RIBONUCLEASE H-LIKE SUPERFAMILY PROTEIN"/>
    <property type="match status" value="1"/>
</dbReference>
<dbReference type="Pfam" id="PF13456">
    <property type="entry name" value="RVT_3"/>
    <property type="match status" value="1"/>
</dbReference>
<protein>
    <submittedName>
        <fullName evidence="2">Ribonuclease h protein</fullName>
    </submittedName>
</protein>
<dbReference type="InterPro" id="IPR053151">
    <property type="entry name" value="RNase_H-like"/>
</dbReference>
<dbReference type="CDD" id="cd06222">
    <property type="entry name" value="RNase_H_like"/>
    <property type="match status" value="1"/>
</dbReference>
<reference evidence="2 3" key="1">
    <citation type="journal article" date="2018" name="Mol. Plant">
        <title>The genome of Artemisia annua provides insight into the evolution of Asteraceae family and artemisinin biosynthesis.</title>
        <authorList>
            <person name="Shen Q."/>
            <person name="Zhang L."/>
            <person name="Liao Z."/>
            <person name="Wang S."/>
            <person name="Yan T."/>
            <person name="Shi P."/>
            <person name="Liu M."/>
            <person name="Fu X."/>
            <person name="Pan Q."/>
            <person name="Wang Y."/>
            <person name="Lv Z."/>
            <person name="Lu X."/>
            <person name="Zhang F."/>
            <person name="Jiang W."/>
            <person name="Ma Y."/>
            <person name="Chen M."/>
            <person name="Hao X."/>
            <person name="Li L."/>
            <person name="Tang Y."/>
            <person name="Lv G."/>
            <person name="Zhou Y."/>
            <person name="Sun X."/>
            <person name="Brodelius P.E."/>
            <person name="Rose J.K.C."/>
            <person name="Tang K."/>
        </authorList>
    </citation>
    <scope>NUCLEOTIDE SEQUENCE [LARGE SCALE GENOMIC DNA]</scope>
    <source>
        <strain evidence="3">cv. Huhao1</strain>
        <tissue evidence="2">Leaf</tissue>
    </source>
</reference>
<dbReference type="Gene3D" id="3.30.420.10">
    <property type="entry name" value="Ribonuclease H-like superfamily/Ribonuclease H"/>
    <property type="match status" value="1"/>
</dbReference>
<dbReference type="InterPro" id="IPR044730">
    <property type="entry name" value="RNase_H-like_dom_plant"/>
</dbReference>
<dbReference type="PANTHER" id="PTHR47723">
    <property type="entry name" value="OS05G0353850 PROTEIN"/>
    <property type="match status" value="1"/>
</dbReference>
<dbReference type="EMBL" id="PKPP01012339">
    <property type="protein sequence ID" value="PWA42532.1"/>
    <property type="molecule type" value="Genomic_DNA"/>
</dbReference>
<evidence type="ECO:0000259" key="1">
    <source>
        <dbReference type="Pfam" id="PF13456"/>
    </source>
</evidence>